<proteinExistence type="predicted"/>
<evidence type="ECO:0000313" key="1">
    <source>
        <dbReference type="EMBL" id="EDQ99559.1"/>
    </source>
</evidence>
<dbReference type="Proteomes" id="UP000001194">
    <property type="component" value="Unassembled WGS sequence"/>
</dbReference>
<dbReference type="GeneID" id="6085425"/>
<name>B0E0T4_LACBS</name>
<reference evidence="1 2" key="1">
    <citation type="journal article" date="2008" name="Nature">
        <title>The genome of Laccaria bicolor provides insights into mycorrhizal symbiosis.</title>
        <authorList>
            <person name="Martin F."/>
            <person name="Aerts A."/>
            <person name="Ahren D."/>
            <person name="Brun A."/>
            <person name="Danchin E.G.J."/>
            <person name="Duchaussoy F."/>
            <person name="Gibon J."/>
            <person name="Kohler A."/>
            <person name="Lindquist E."/>
            <person name="Pereda V."/>
            <person name="Salamov A."/>
            <person name="Shapiro H.J."/>
            <person name="Wuyts J."/>
            <person name="Blaudez D."/>
            <person name="Buee M."/>
            <person name="Brokstein P."/>
            <person name="Canbaeck B."/>
            <person name="Cohen D."/>
            <person name="Courty P.E."/>
            <person name="Coutinho P.M."/>
            <person name="Delaruelle C."/>
            <person name="Detter J.C."/>
            <person name="Deveau A."/>
            <person name="DiFazio S."/>
            <person name="Duplessis S."/>
            <person name="Fraissinet-Tachet L."/>
            <person name="Lucic E."/>
            <person name="Frey-Klett P."/>
            <person name="Fourrey C."/>
            <person name="Feussner I."/>
            <person name="Gay G."/>
            <person name="Grimwood J."/>
            <person name="Hoegger P.J."/>
            <person name="Jain P."/>
            <person name="Kilaru S."/>
            <person name="Labbe J."/>
            <person name="Lin Y.C."/>
            <person name="Legue V."/>
            <person name="Le Tacon F."/>
            <person name="Marmeisse R."/>
            <person name="Melayah D."/>
            <person name="Montanini B."/>
            <person name="Muratet M."/>
            <person name="Nehls U."/>
            <person name="Niculita-Hirzel H."/>
            <person name="Oudot-Le Secq M.P."/>
            <person name="Peter M."/>
            <person name="Quesneville H."/>
            <person name="Rajashekar B."/>
            <person name="Reich M."/>
            <person name="Rouhier N."/>
            <person name="Schmutz J."/>
            <person name="Yin T."/>
            <person name="Chalot M."/>
            <person name="Henrissat B."/>
            <person name="Kuees U."/>
            <person name="Lucas S."/>
            <person name="Van de Peer Y."/>
            <person name="Podila G.K."/>
            <person name="Polle A."/>
            <person name="Pukkila P.J."/>
            <person name="Richardson P.M."/>
            <person name="Rouze P."/>
            <person name="Sanders I.R."/>
            <person name="Stajich J.E."/>
            <person name="Tunlid A."/>
            <person name="Tuskan G."/>
            <person name="Grigoriev I.V."/>
        </authorList>
    </citation>
    <scope>NUCLEOTIDE SEQUENCE [LARGE SCALE GENOMIC DNA]</scope>
    <source>
        <strain evidence="2">S238N-H82 / ATCC MYA-4686</strain>
    </source>
</reference>
<organism evidence="2">
    <name type="scientific">Laccaria bicolor (strain S238N-H82 / ATCC MYA-4686)</name>
    <name type="common">Bicoloured deceiver</name>
    <name type="synonym">Laccaria laccata var. bicolor</name>
    <dbReference type="NCBI Taxonomy" id="486041"/>
    <lineage>
        <taxon>Eukaryota</taxon>
        <taxon>Fungi</taxon>
        <taxon>Dikarya</taxon>
        <taxon>Basidiomycota</taxon>
        <taxon>Agaricomycotina</taxon>
        <taxon>Agaricomycetes</taxon>
        <taxon>Agaricomycetidae</taxon>
        <taxon>Agaricales</taxon>
        <taxon>Agaricineae</taxon>
        <taxon>Hydnangiaceae</taxon>
        <taxon>Laccaria</taxon>
    </lineage>
</organism>
<dbReference type="EMBL" id="DS547162">
    <property type="protein sequence ID" value="EDQ99559.1"/>
    <property type="molecule type" value="Genomic_DNA"/>
</dbReference>
<dbReference type="KEGG" id="lbc:LACBIDRAFT_316364"/>
<gene>
    <name evidence="1" type="ORF">LACBIDRAFT_316364</name>
</gene>
<sequence length="62" mass="6733">MPGNGPQAQVPCSYQQQLHGQMGSPNIFGCPKLRKTKSCDIGKGYSSHGDWPLSSHRYVITG</sequence>
<dbReference type="AlphaFoldDB" id="B0E0T4"/>
<dbReference type="RefSeq" id="XP_001889783.1">
    <property type="nucleotide sequence ID" value="XM_001889748.1"/>
</dbReference>
<dbReference type="InParanoid" id="B0E0T4"/>
<dbReference type="HOGENOM" id="CLU_2904581_0_0_1"/>
<evidence type="ECO:0000313" key="2">
    <source>
        <dbReference type="Proteomes" id="UP000001194"/>
    </source>
</evidence>
<keyword evidence="2" id="KW-1185">Reference proteome</keyword>
<protein>
    <submittedName>
        <fullName evidence="1">Predicted protein</fullName>
    </submittedName>
</protein>
<accession>B0E0T4</accession>
<dbReference type="OrthoDB" id="3079004at2759"/>